<accession>A0A1I4Z0D3</accession>
<dbReference type="Pfam" id="PF00015">
    <property type="entry name" value="MCPsignal"/>
    <property type="match status" value="1"/>
</dbReference>
<dbReference type="PANTHER" id="PTHR32089">
    <property type="entry name" value="METHYL-ACCEPTING CHEMOTAXIS PROTEIN MCPB"/>
    <property type="match status" value="1"/>
</dbReference>
<dbReference type="Gene3D" id="1.10.287.950">
    <property type="entry name" value="Methyl-accepting chemotaxis protein"/>
    <property type="match status" value="1"/>
</dbReference>
<feature type="coiled-coil region" evidence="3">
    <location>
        <begin position="24"/>
        <end position="58"/>
    </location>
</feature>
<dbReference type="OrthoDB" id="9808588at2"/>
<evidence type="ECO:0000313" key="6">
    <source>
        <dbReference type="Proteomes" id="UP000242869"/>
    </source>
</evidence>
<evidence type="ECO:0000256" key="3">
    <source>
        <dbReference type="SAM" id="Coils"/>
    </source>
</evidence>
<evidence type="ECO:0000256" key="1">
    <source>
        <dbReference type="ARBA" id="ARBA00023224"/>
    </source>
</evidence>
<dbReference type="SUPFAM" id="SSF58104">
    <property type="entry name" value="Methyl-accepting chemotaxis protein (MCP) signaling domain"/>
    <property type="match status" value="1"/>
</dbReference>
<keyword evidence="1 2" id="KW-0807">Transducer</keyword>
<dbReference type="PANTHER" id="PTHR32089:SF112">
    <property type="entry name" value="LYSOZYME-LIKE PROTEIN-RELATED"/>
    <property type="match status" value="1"/>
</dbReference>
<dbReference type="AlphaFoldDB" id="A0A1I4Z0D3"/>
<dbReference type="PROSITE" id="PS50111">
    <property type="entry name" value="CHEMOTAXIS_TRANSDUC_2"/>
    <property type="match status" value="1"/>
</dbReference>
<proteinExistence type="predicted"/>
<name>A0A1I4Z0D3_9NEIS</name>
<dbReference type="GO" id="GO:0016020">
    <property type="term" value="C:membrane"/>
    <property type="evidence" value="ECO:0007669"/>
    <property type="project" value="InterPro"/>
</dbReference>
<sequence length="364" mass="39096">MAFWGRNQESKEAERRVTLLEQELAARDASLARLTKDLEEARAEAAAKNAEIGRMTALLGNFRSFHESLVNSQASLVSLINLLKSEKERAGEVQRVSVTSRSSTERIADDLVKLAADSGGVTRRIDALDAEAQKIGGIVQMIKEIADQTNLLALNAAIEAARAGEQGRGFAVVADEVRKLAERTSVATGEISQLVGKISAETTGSHESMQQLAGSAEASSQDGLQAADSMRELLGLSDVLQQSITGTALHSFCDLAKLDHIIFKFRVHRVLLGQSDEARGNFSDHTLCRLGKWYYEGEGNACFSQHPAFRELEAPHKAVHAAAIAALEAHEQGDDERAAAGAAAMEAASQKVIAALDRMASGRH</sequence>
<evidence type="ECO:0000259" key="4">
    <source>
        <dbReference type="PROSITE" id="PS50111"/>
    </source>
</evidence>
<dbReference type="SMART" id="SM00283">
    <property type="entry name" value="MA"/>
    <property type="match status" value="1"/>
</dbReference>
<evidence type="ECO:0000313" key="5">
    <source>
        <dbReference type="EMBL" id="SFN43688.1"/>
    </source>
</evidence>
<keyword evidence="6" id="KW-1185">Reference proteome</keyword>
<protein>
    <submittedName>
        <fullName evidence="5">Chemoreceptor zinc-binding domain-containing protein</fullName>
    </submittedName>
</protein>
<dbReference type="EMBL" id="FOVE01000009">
    <property type="protein sequence ID" value="SFN43688.1"/>
    <property type="molecule type" value="Genomic_DNA"/>
</dbReference>
<organism evidence="5 6">
    <name type="scientific">Formivibrio citricus</name>
    <dbReference type="NCBI Taxonomy" id="83765"/>
    <lineage>
        <taxon>Bacteria</taxon>
        <taxon>Pseudomonadati</taxon>
        <taxon>Pseudomonadota</taxon>
        <taxon>Betaproteobacteria</taxon>
        <taxon>Neisseriales</taxon>
        <taxon>Chitinibacteraceae</taxon>
        <taxon>Formivibrio</taxon>
    </lineage>
</organism>
<dbReference type="Pfam" id="PF13682">
    <property type="entry name" value="CZB"/>
    <property type="match status" value="1"/>
</dbReference>
<keyword evidence="3" id="KW-0175">Coiled coil</keyword>
<dbReference type="STRING" id="83765.SAMN05660284_01478"/>
<dbReference type="GO" id="GO:0007165">
    <property type="term" value="P:signal transduction"/>
    <property type="evidence" value="ECO:0007669"/>
    <property type="project" value="UniProtKB-KW"/>
</dbReference>
<keyword evidence="5" id="KW-0675">Receptor</keyword>
<dbReference type="Gene3D" id="1.20.120.30">
    <property type="entry name" value="Aspartate receptor, ligand-binding domain"/>
    <property type="match status" value="1"/>
</dbReference>
<evidence type="ECO:0000256" key="2">
    <source>
        <dbReference type="PROSITE-ProRule" id="PRU00284"/>
    </source>
</evidence>
<reference evidence="6" key="1">
    <citation type="submission" date="2016-10" db="EMBL/GenBank/DDBJ databases">
        <authorList>
            <person name="Varghese N."/>
            <person name="Submissions S."/>
        </authorList>
    </citation>
    <scope>NUCLEOTIDE SEQUENCE [LARGE SCALE GENOMIC DNA]</scope>
    <source>
        <strain evidence="6">DSM 6150</strain>
    </source>
</reference>
<dbReference type="Proteomes" id="UP000242869">
    <property type="component" value="Unassembled WGS sequence"/>
</dbReference>
<dbReference type="InterPro" id="IPR025991">
    <property type="entry name" value="Chemoreceptor_zinc-bind_dom"/>
</dbReference>
<gene>
    <name evidence="5" type="ORF">SAMN05660284_01478</name>
</gene>
<feature type="domain" description="Methyl-accepting transducer" evidence="4">
    <location>
        <begin position="67"/>
        <end position="233"/>
    </location>
</feature>
<dbReference type="InterPro" id="IPR004089">
    <property type="entry name" value="MCPsignal_dom"/>
</dbReference>